<sequence>MVRSRPPTVVSPVSPPGSLSLQFDGCVADIRGALDSVRSHLAALGLGDERCGAVEIALAEALNNIAEHAFARRPPGPVYLDAEVEGTCLRINLVDLGCPLPGQTLPTGLHHDLDVAPDALPEGGFGWLLIRELTEEVSYIRSGAENRLTLVFSLE</sequence>
<keyword evidence="1" id="KW-0723">Serine/threonine-protein kinase</keyword>
<dbReference type="Pfam" id="PF13581">
    <property type="entry name" value="HATPase_c_2"/>
    <property type="match status" value="1"/>
</dbReference>
<dbReference type="SUPFAM" id="SSF55874">
    <property type="entry name" value="ATPase domain of HSP90 chaperone/DNA topoisomerase II/histidine kinase"/>
    <property type="match status" value="1"/>
</dbReference>
<dbReference type="Gene3D" id="3.30.565.10">
    <property type="entry name" value="Histidine kinase-like ATPase, C-terminal domain"/>
    <property type="match status" value="1"/>
</dbReference>
<dbReference type="InterPro" id="IPR036890">
    <property type="entry name" value="HATPase_C_sf"/>
</dbReference>
<evidence type="ECO:0000313" key="4">
    <source>
        <dbReference type="Proteomes" id="UP000193207"/>
    </source>
</evidence>
<reference evidence="3 4" key="1">
    <citation type="submission" date="2017-03" db="EMBL/GenBank/DDBJ databases">
        <authorList>
            <person name="Afonso C.L."/>
            <person name="Miller P.J."/>
            <person name="Scott M.A."/>
            <person name="Spackman E."/>
            <person name="Goraichik I."/>
            <person name="Dimitrov K.M."/>
            <person name="Suarez D.L."/>
            <person name="Swayne D.E."/>
        </authorList>
    </citation>
    <scope>NUCLEOTIDE SEQUENCE [LARGE SCALE GENOMIC DNA]</scope>
    <source>
        <strain evidence="3 4">CECT 8110</strain>
    </source>
</reference>
<evidence type="ECO:0000313" key="3">
    <source>
        <dbReference type="EMBL" id="SLN58746.1"/>
    </source>
</evidence>
<dbReference type="EMBL" id="FWFU01000004">
    <property type="protein sequence ID" value="SLN58746.1"/>
    <property type="molecule type" value="Genomic_DNA"/>
</dbReference>
<dbReference type="PANTHER" id="PTHR35526">
    <property type="entry name" value="ANTI-SIGMA-F FACTOR RSBW-RELATED"/>
    <property type="match status" value="1"/>
</dbReference>
<organism evidence="3 4">
    <name type="scientific">Roseovarius halotolerans</name>
    <dbReference type="NCBI Taxonomy" id="505353"/>
    <lineage>
        <taxon>Bacteria</taxon>
        <taxon>Pseudomonadati</taxon>
        <taxon>Pseudomonadota</taxon>
        <taxon>Alphaproteobacteria</taxon>
        <taxon>Rhodobacterales</taxon>
        <taxon>Roseobacteraceae</taxon>
        <taxon>Roseovarius</taxon>
    </lineage>
</organism>
<protein>
    <submittedName>
        <fullName evidence="3">Serine/threonine-protein kinase BtrW</fullName>
        <ecNumber evidence="3">2.7.11.1</ecNumber>
    </submittedName>
</protein>
<dbReference type="InterPro" id="IPR003594">
    <property type="entry name" value="HATPase_dom"/>
</dbReference>
<evidence type="ECO:0000259" key="2">
    <source>
        <dbReference type="Pfam" id="PF13581"/>
    </source>
</evidence>
<gene>
    <name evidence="3" type="primary">btrW</name>
    <name evidence="3" type="ORF">ROH8110_03266</name>
</gene>
<keyword evidence="3" id="KW-0418">Kinase</keyword>
<accession>A0A1X6ZQL9</accession>
<dbReference type="OrthoDB" id="9792240at2"/>
<feature type="domain" description="Histidine kinase/HSP90-like ATPase" evidence="2">
    <location>
        <begin position="28"/>
        <end position="151"/>
    </location>
</feature>
<dbReference type="GO" id="GO:0004674">
    <property type="term" value="F:protein serine/threonine kinase activity"/>
    <property type="evidence" value="ECO:0007669"/>
    <property type="project" value="UniProtKB-KW"/>
</dbReference>
<dbReference type="PANTHER" id="PTHR35526:SF6">
    <property type="entry name" value="SLR1861 PROTEIN"/>
    <property type="match status" value="1"/>
</dbReference>
<keyword evidence="3" id="KW-0808">Transferase</keyword>
<name>A0A1X6ZQL9_9RHOB</name>
<dbReference type="InterPro" id="IPR050267">
    <property type="entry name" value="Anti-sigma-factor_SerPK"/>
</dbReference>
<dbReference type="RefSeq" id="WP_085818794.1">
    <property type="nucleotide sequence ID" value="NZ_FWFU01000004.1"/>
</dbReference>
<evidence type="ECO:0000256" key="1">
    <source>
        <dbReference type="ARBA" id="ARBA00022527"/>
    </source>
</evidence>
<dbReference type="Proteomes" id="UP000193207">
    <property type="component" value="Unassembled WGS sequence"/>
</dbReference>
<proteinExistence type="predicted"/>
<keyword evidence="4" id="KW-1185">Reference proteome</keyword>
<dbReference type="CDD" id="cd16936">
    <property type="entry name" value="HATPase_RsbW-like"/>
    <property type="match status" value="1"/>
</dbReference>
<dbReference type="EC" id="2.7.11.1" evidence="3"/>
<dbReference type="AlphaFoldDB" id="A0A1X6ZQL9"/>